<evidence type="ECO:0000259" key="1">
    <source>
        <dbReference type="PROSITE" id="PS00028"/>
    </source>
</evidence>
<dbReference type="InterPro" id="IPR013087">
    <property type="entry name" value="Znf_C2H2_type"/>
</dbReference>
<keyword evidence="3" id="KW-1185">Reference proteome</keyword>
<dbReference type="PROSITE" id="PS00028">
    <property type="entry name" value="ZINC_FINGER_C2H2_1"/>
    <property type="match status" value="1"/>
</dbReference>
<sequence length="125" mass="14469">MQLVACEENQLMEHLFRSSGNIVVCDEEVWEDIFPVSPPGDPSEAATRCNQCPARAPTLWEKLLKESSSPTRATCMCFKVTMVRSSCDMCWRDFCTKWVVQHHMTAIYHPRTNPTERRNQDMKKT</sequence>
<evidence type="ECO:0000313" key="2">
    <source>
        <dbReference type="EMBL" id="KAJ8884021.1"/>
    </source>
</evidence>
<accession>A0ABQ9HI60</accession>
<name>A0ABQ9HI60_9NEOP</name>
<dbReference type="EMBL" id="JARBHB010000005">
    <property type="protein sequence ID" value="KAJ8884021.1"/>
    <property type="molecule type" value="Genomic_DNA"/>
</dbReference>
<reference evidence="2 3" key="1">
    <citation type="submission" date="2023-02" db="EMBL/GenBank/DDBJ databases">
        <title>LHISI_Scaffold_Assembly.</title>
        <authorList>
            <person name="Stuart O.P."/>
            <person name="Cleave R."/>
            <person name="Magrath M.J.L."/>
            <person name="Mikheyev A.S."/>
        </authorList>
    </citation>
    <scope>NUCLEOTIDE SEQUENCE [LARGE SCALE GENOMIC DNA]</scope>
    <source>
        <strain evidence="2">Daus_M_001</strain>
        <tissue evidence="2">Leg muscle</tissue>
    </source>
</reference>
<feature type="domain" description="C2H2-type" evidence="1">
    <location>
        <begin position="87"/>
        <end position="109"/>
    </location>
</feature>
<dbReference type="Proteomes" id="UP001159363">
    <property type="component" value="Chromosome 4"/>
</dbReference>
<gene>
    <name evidence="2" type="ORF">PR048_015878</name>
</gene>
<organism evidence="2 3">
    <name type="scientific">Dryococelus australis</name>
    <dbReference type="NCBI Taxonomy" id="614101"/>
    <lineage>
        <taxon>Eukaryota</taxon>
        <taxon>Metazoa</taxon>
        <taxon>Ecdysozoa</taxon>
        <taxon>Arthropoda</taxon>
        <taxon>Hexapoda</taxon>
        <taxon>Insecta</taxon>
        <taxon>Pterygota</taxon>
        <taxon>Neoptera</taxon>
        <taxon>Polyneoptera</taxon>
        <taxon>Phasmatodea</taxon>
        <taxon>Verophasmatodea</taxon>
        <taxon>Anareolatae</taxon>
        <taxon>Phasmatidae</taxon>
        <taxon>Eurycanthinae</taxon>
        <taxon>Dryococelus</taxon>
    </lineage>
</organism>
<protein>
    <recommendedName>
        <fullName evidence="1">C2H2-type domain-containing protein</fullName>
    </recommendedName>
</protein>
<evidence type="ECO:0000313" key="3">
    <source>
        <dbReference type="Proteomes" id="UP001159363"/>
    </source>
</evidence>
<proteinExistence type="predicted"/>
<comment type="caution">
    <text evidence="2">The sequence shown here is derived from an EMBL/GenBank/DDBJ whole genome shotgun (WGS) entry which is preliminary data.</text>
</comment>